<dbReference type="EMBL" id="VCLA01000168">
    <property type="protein sequence ID" value="MQT03315.1"/>
    <property type="molecule type" value="Genomic_DNA"/>
</dbReference>
<comment type="caution">
    <text evidence="4">The sequence shown here is derived from an EMBL/GenBank/DDBJ whole genome shotgun (WGS) entry which is preliminary data.</text>
</comment>
<dbReference type="Gene3D" id="3.40.50.300">
    <property type="entry name" value="P-loop containing nucleotide triphosphate hydrolases"/>
    <property type="match status" value="1"/>
</dbReference>
<feature type="non-terminal residue" evidence="4">
    <location>
        <position position="363"/>
    </location>
</feature>
<dbReference type="Proteomes" id="UP000419138">
    <property type="component" value="Unassembled WGS sequence"/>
</dbReference>
<dbReference type="GO" id="GO:0004016">
    <property type="term" value="F:adenylate cyclase activity"/>
    <property type="evidence" value="ECO:0007669"/>
    <property type="project" value="TreeGrafter"/>
</dbReference>
<proteinExistence type="predicted"/>
<gene>
    <name evidence="4" type="ORF">FF041_24930</name>
</gene>
<evidence type="ECO:0000313" key="5">
    <source>
        <dbReference type="Proteomes" id="UP000419138"/>
    </source>
</evidence>
<dbReference type="SUPFAM" id="SSF52540">
    <property type="entry name" value="P-loop containing nucleoside triphosphate hydrolases"/>
    <property type="match status" value="1"/>
</dbReference>
<dbReference type="Pfam" id="PF13191">
    <property type="entry name" value="AAA_16"/>
    <property type="match status" value="1"/>
</dbReference>
<dbReference type="GO" id="GO:0005737">
    <property type="term" value="C:cytoplasm"/>
    <property type="evidence" value="ECO:0007669"/>
    <property type="project" value="TreeGrafter"/>
</dbReference>
<evidence type="ECO:0000259" key="3">
    <source>
        <dbReference type="Pfam" id="PF13191"/>
    </source>
</evidence>
<organism evidence="4 5">
    <name type="scientific">Streptomyces jumonjinensis</name>
    <dbReference type="NCBI Taxonomy" id="1945"/>
    <lineage>
        <taxon>Bacteria</taxon>
        <taxon>Bacillati</taxon>
        <taxon>Actinomycetota</taxon>
        <taxon>Actinomycetes</taxon>
        <taxon>Kitasatosporales</taxon>
        <taxon>Streptomycetaceae</taxon>
        <taxon>Streptomyces</taxon>
    </lineage>
</organism>
<dbReference type="GO" id="GO:0005524">
    <property type="term" value="F:ATP binding"/>
    <property type="evidence" value="ECO:0007669"/>
    <property type="project" value="UniProtKB-KW"/>
</dbReference>
<protein>
    <submittedName>
        <fullName evidence="4">ATP-binding protein</fullName>
    </submittedName>
</protein>
<dbReference type="AlphaFoldDB" id="A0A646KM70"/>
<reference evidence="4 5" key="1">
    <citation type="submission" date="2019-05" db="EMBL/GenBank/DDBJ databases">
        <title>Comparative genomics and metabolomics analyses of clavulanic acid producing Streptomyces species provides insight into specialized metabolism and evolution of beta-lactam biosynthetic gene clusters.</title>
        <authorList>
            <person name="Moore M.A."/>
            <person name="Cruz-Morales P."/>
            <person name="Barona Gomez F."/>
            <person name="Kapil T."/>
        </authorList>
    </citation>
    <scope>NUCLEOTIDE SEQUENCE [LARGE SCALE GENOMIC DNA]</scope>
    <source>
        <strain evidence="4 5">NRRL 5741</strain>
    </source>
</reference>
<keyword evidence="2 4" id="KW-0067">ATP-binding</keyword>
<dbReference type="PANTHER" id="PTHR16305">
    <property type="entry name" value="TESTICULAR SOLUBLE ADENYLYL CYCLASE"/>
    <property type="match status" value="1"/>
</dbReference>
<name>A0A646KM70_STRJU</name>
<dbReference type="InterPro" id="IPR027417">
    <property type="entry name" value="P-loop_NTPase"/>
</dbReference>
<keyword evidence="5" id="KW-1185">Reference proteome</keyword>
<accession>A0A646KM70</accession>
<feature type="domain" description="Orc1-like AAA ATPase" evidence="3">
    <location>
        <begin position="139"/>
        <end position="293"/>
    </location>
</feature>
<keyword evidence="1" id="KW-0547">Nucleotide-binding</keyword>
<evidence type="ECO:0000313" key="4">
    <source>
        <dbReference type="EMBL" id="MQT03315.1"/>
    </source>
</evidence>
<dbReference type="InterPro" id="IPR041664">
    <property type="entry name" value="AAA_16"/>
</dbReference>
<sequence>MILLTIRVGKRRMCAIAPDPHASTHPGEAQREVAAGYGIRLRSPPAGTSPGPPEVHTGRRFLPSSGGGFIPLPFRPFTSSAHDAIAHPASLRKSDLAALSARRGRFTGVSGHGERIAAEHRGRAEFGALRGMIKLYLEERDDERNRLRFLLDGCRNSRGSVAWVSGPPATGKSTLLDVFAEDAAASGAMVLRASGLPAGEEPAMGVVRRLLYGVPGLARGAEPVAPRGQDGHRREDRPAGALGARELWAGALTAAGERPLVVAVDDVQLIDEESAQALAFLARRIRSARVLLVLAETAPRRAPSSLHDQCLRLPYHRRLRLLPLSRAGTRRLAERRLGVPVPAAFAASCYEATGGNPLLLGAL</sequence>
<evidence type="ECO:0000256" key="2">
    <source>
        <dbReference type="ARBA" id="ARBA00022840"/>
    </source>
</evidence>
<dbReference type="OrthoDB" id="7053960at2"/>
<evidence type="ECO:0000256" key="1">
    <source>
        <dbReference type="ARBA" id="ARBA00022741"/>
    </source>
</evidence>
<dbReference type="PANTHER" id="PTHR16305:SF35">
    <property type="entry name" value="TRANSCRIPTIONAL ACTIVATOR DOMAIN"/>
    <property type="match status" value="1"/>
</dbReference>